<dbReference type="InterPro" id="IPR016120">
    <property type="entry name" value="Sig_transdc_His_kin_SpoOB"/>
</dbReference>
<feature type="domain" description="Sporulation initiation phosphotransferase B C-terminal" evidence="4">
    <location>
        <begin position="59"/>
        <end position="170"/>
    </location>
</feature>
<keyword evidence="1" id="KW-0597">Phosphoprotein</keyword>
<evidence type="ECO:0000256" key="2">
    <source>
        <dbReference type="ARBA" id="ARBA00022679"/>
    </source>
</evidence>
<dbReference type="GO" id="GO:0000155">
    <property type="term" value="F:phosphorelay sensor kinase activity"/>
    <property type="evidence" value="ECO:0007669"/>
    <property type="project" value="InterPro"/>
</dbReference>
<evidence type="ECO:0000256" key="3">
    <source>
        <dbReference type="ARBA" id="ARBA00022777"/>
    </source>
</evidence>
<organism evidence="5 6">
    <name type="scientific">Halalkalibacterium halodurans (strain ATCC BAA-125 / DSM 18197 / FERM 7344 / JCM 9153 / C-125)</name>
    <name type="common">Bacillus halodurans</name>
    <dbReference type="NCBI Taxonomy" id="272558"/>
    <lineage>
        <taxon>Bacteria</taxon>
        <taxon>Bacillati</taxon>
        <taxon>Bacillota</taxon>
        <taxon>Bacilli</taxon>
        <taxon>Bacillales</taxon>
        <taxon>Bacillaceae</taxon>
        <taxon>Halalkalibacterium (ex Joshi et al. 2022)</taxon>
    </lineage>
</organism>
<keyword evidence="2" id="KW-0808">Transferase</keyword>
<accession>Q9KDK1</accession>
<dbReference type="Gene3D" id="1.10.287.130">
    <property type="match status" value="1"/>
</dbReference>
<dbReference type="KEGG" id="bha:BH1212"/>
<dbReference type="InterPro" id="IPR016122">
    <property type="entry name" value="SpoOB_C"/>
</dbReference>
<dbReference type="Pfam" id="PF14682">
    <property type="entry name" value="SPOB_ab"/>
    <property type="match status" value="1"/>
</dbReference>
<evidence type="ECO:0000313" key="6">
    <source>
        <dbReference type="Proteomes" id="UP000001258"/>
    </source>
</evidence>
<dbReference type="Pfam" id="PF14689">
    <property type="entry name" value="SPOB_a"/>
    <property type="match status" value="1"/>
</dbReference>
<dbReference type="Proteomes" id="UP000001258">
    <property type="component" value="Chromosome"/>
</dbReference>
<reference evidence="5 6" key="1">
    <citation type="journal article" date="2000" name="Nucleic Acids Res.">
        <title>Complete genome sequence of the alkaliphilic bacterium Bacillus halodurans and genomic sequence comparison with Bacillus subtilis.</title>
        <authorList>
            <person name="Takami H."/>
            <person name="Nakasone K."/>
            <person name="Takaki Y."/>
            <person name="Maeno G."/>
            <person name="Sasaki R."/>
            <person name="Masui N."/>
            <person name="Fuji F."/>
            <person name="Hirama C."/>
            <person name="Nakamura Y."/>
            <person name="Ogasawara N."/>
            <person name="Kuhara S."/>
            <person name="Horikoshi K."/>
        </authorList>
    </citation>
    <scope>NUCLEOTIDE SEQUENCE [LARGE SCALE GENOMIC DNA]</scope>
    <source>
        <strain evidence="6">ATCC BAA-125 / DSM 18197 / FERM 7344 / JCM 9153 / C-125</strain>
    </source>
</reference>
<dbReference type="RefSeq" id="WP_010897380.1">
    <property type="nucleotide sequence ID" value="NC_002570.2"/>
</dbReference>
<sequence>MTSKKDMLDVLRHSRHDWLNVIQLIKGYLALERYDRIEEVLEIAIQQALNESKLSNLSIPNVSCYLLTFNWLQPPYTLEFEVMGEVTDLQSIEQELESLVRAAADLFKAHCSLERENHLLLTFQLFPDFLRLTFDFQGKLCRLEELETALKHVLQKREDSFELREEECVFSVCFEKK</sequence>
<dbReference type="AlphaFoldDB" id="Q9KDK1"/>
<dbReference type="PIR" id="D83801">
    <property type="entry name" value="D83801"/>
</dbReference>
<gene>
    <name evidence="5" type="primary">spo0B</name>
</gene>
<evidence type="ECO:0000259" key="4">
    <source>
        <dbReference type="SMART" id="SM01317"/>
    </source>
</evidence>
<dbReference type="Gene3D" id="3.30.565.30">
    <property type="entry name" value="Sporulation initiation phosphotransferase B (SpoOB), C-terminal domain"/>
    <property type="match status" value="1"/>
</dbReference>
<dbReference type="EMBL" id="BA000004">
    <property type="protein sequence ID" value="BAB04931.1"/>
    <property type="molecule type" value="Genomic_DNA"/>
</dbReference>
<dbReference type="InterPro" id="IPR037100">
    <property type="entry name" value="Spo0B_C_sf"/>
</dbReference>
<dbReference type="InterPro" id="IPR039506">
    <property type="entry name" value="SPOB_a"/>
</dbReference>
<keyword evidence="3" id="KW-0418">Kinase</keyword>
<evidence type="ECO:0000256" key="1">
    <source>
        <dbReference type="ARBA" id="ARBA00022553"/>
    </source>
</evidence>
<dbReference type="SUPFAM" id="SSF55890">
    <property type="entry name" value="Sporulation response regulatory protein Spo0B"/>
    <property type="match status" value="1"/>
</dbReference>
<dbReference type="eggNOG" id="COG3290">
    <property type="taxonomic scope" value="Bacteria"/>
</dbReference>
<protein>
    <submittedName>
        <fullName evidence="5">Sporulation initiation phosphoprotein</fullName>
    </submittedName>
</protein>
<proteinExistence type="predicted"/>
<dbReference type="STRING" id="272558.gene:10727106"/>
<dbReference type="GeneID" id="87596832"/>
<name>Q9KDK1_HALH5</name>
<evidence type="ECO:0000313" key="5">
    <source>
        <dbReference type="EMBL" id="BAB04931.1"/>
    </source>
</evidence>
<dbReference type="HOGENOM" id="CLU_126491_0_0_9"/>
<dbReference type="SMART" id="SM01317">
    <property type="entry name" value="SPOB_ab"/>
    <property type="match status" value="1"/>
</dbReference>
<dbReference type="OrthoDB" id="2375606at2"/>
<keyword evidence="6" id="KW-1185">Reference proteome</keyword>